<dbReference type="EnsemblBacteria" id="ABF43298">
    <property type="protein sequence ID" value="ABF43298"/>
    <property type="gene ID" value="Acid345_4298"/>
</dbReference>
<dbReference type="PANTHER" id="PTHR32332:SF33">
    <property type="entry name" value="NITRONATE MONOOXYGENASE DOMAIN-CONTAINING PROTEIN"/>
    <property type="match status" value="1"/>
</dbReference>
<name>Q1IIK2_KORVE</name>
<dbReference type="CDD" id="cd04730">
    <property type="entry name" value="NPD_like"/>
    <property type="match status" value="1"/>
</dbReference>
<reference evidence="4 5" key="1">
    <citation type="journal article" date="2009" name="Appl. Environ. Microbiol.">
        <title>Three genomes from the phylum Acidobacteria provide insight into the lifestyles of these microorganisms in soils.</title>
        <authorList>
            <person name="Ward N.L."/>
            <person name="Challacombe J.F."/>
            <person name="Janssen P.H."/>
            <person name="Henrissat B."/>
            <person name="Coutinho P.M."/>
            <person name="Wu M."/>
            <person name="Xie G."/>
            <person name="Haft D.H."/>
            <person name="Sait M."/>
            <person name="Badger J."/>
            <person name="Barabote R.D."/>
            <person name="Bradley B."/>
            <person name="Brettin T.S."/>
            <person name="Brinkac L.M."/>
            <person name="Bruce D."/>
            <person name="Creasy T."/>
            <person name="Daugherty S.C."/>
            <person name="Davidsen T.M."/>
            <person name="DeBoy R.T."/>
            <person name="Detter J.C."/>
            <person name="Dodson R.J."/>
            <person name="Durkin A.S."/>
            <person name="Ganapathy A."/>
            <person name="Gwinn-Giglio M."/>
            <person name="Han C.S."/>
            <person name="Khouri H."/>
            <person name="Kiss H."/>
            <person name="Kothari S.P."/>
            <person name="Madupu R."/>
            <person name="Nelson K.E."/>
            <person name="Nelson W.C."/>
            <person name="Paulsen I."/>
            <person name="Penn K."/>
            <person name="Ren Q."/>
            <person name="Rosovitz M.J."/>
            <person name="Selengut J.D."/>
            <person name="Shrivastava S."/>
            <person name="Sullivan S.A."/>
            <person name="Tapia R."/>
            <person name="Thompson L.S."/>
            <person name="Watkins K.L."/>
            <person name="Yang Q."/>
            <person name="Yu C."/>
            <person name="Zafar N."/>
            <person name="Zhou L."/>
            <person name="Kuske C.R."/>
        </authorList>
    </citation>
    <scope>NUCLEOTIDE SEQUENCE [LARGE SCALE GENOMIC DNA]</scope>
    <source>
        <strain evidence="4 5">Ellin345</strain>
    </source>
</reference>
<dbReference type="Gene3D" id="3.20.20.70">
    <property type="entry name" value="Aldolase class I"/>
    <property type="match status" value="2"/>
</dbReference>
<sequence>MGTRLPVIIQGGMGAGVSGWRLARAVSSKGQLGVVSGTALDVLMARRLQDGDQGGHVRFALKHFPSQEIAARIIDRHFIEGGKAPDAPYKPVPMHSPRPNSELIQLTIAANFVEIFLARHGHKNPVGINYLEKLQLPHLPSIYGAMLAGVEYILMGAGIPLKIPGVLDAFVNHGAAEYPLAVAGAQDGDDFKATFDPREYLDIDLPPLTRPKFLPIIASNVLALTLMKKANGRVDGFIVEGPTAGGHNAPPRGKMQFDADGEVIYGERDAVDLEKLRALGLPFWLAGGYGSPEKLEEALENGATGVQVGTPFALTDESDLEPVSKRELLRQVREGTAQVRTDVTASPTGFPFKVAQLSNSQTNTAIYEARERICDLGFLREGYRTLTGTLDYRCAAEPEYVFLAKGGDIEQTKGRKCLCNALVANIGKPQLRAEGRLEPTLITMGNDLVGIGRFLRPDHEGYSAADVIQHLLTGVAAEAIA</sequence>
<dbReference type="AlphaFoldDB" id="Q1IIK2"/>
<dbReference type="Pfam" id="PF03060">
    <property type="entry name" value="NMO"/>
    <property type="match status" value="1"/>
</dbReference>
<dbReference type="SUPFAM" id="SSF51412">
    <property type="entry name" value="Inosine monophosphate dehydrogenase (IMPDH)"/>
    <property type="match status" value="1"/>
</dbReference>
<keyword evidence="1" id="KW-0285">Flavoprotein</keyword>
<evidence type="ECO:0000256" key="2">
    <source>
        <dbReference type="ARBA" id="ARBA00022643"/>
    </source>
</evidence>
<evidence type="ECO:0000313" key="5">
    <source>
        <dbReference type="Proteomes" id="UP000002432"/>
    </source>
</evidence>
<dbReference type="STRING" id="204669.Acid345_4298"/>
<proteinExistence type="predicted"/>
<dbReference type="GO" id="GO:0051213">
    <property type="term" value="F:dioxygenase activity"/>
    <property type="evidence" value="ECO:0007669"/>
    <property type="project" value="UniProtKB-KW"/>
</dbReference>
<dbReference type="InterPro" id="IPR004136">
    <property type="entry name" value="NMO"/>
</dbReference>
<keyword evidence="5" id="KW-1185">Reference proteome</keyword>
<keyword evidence="3" id="KW-0560">Oxidoreductase</keyword>
<protein>
    <submittedName>
        <fullName evidence="4">2-nitropropane dioxygenase, NPD</fullName>
    </submittedName>
</protein>
<dbReference type="OrthoDB" id="9778912at2"/>
<evidence type="ECO:0000313" key="4">
    <source>
        <dbReference type="EMBL" id="ABF43298.1"/>
    </source>
</evidence>
<dbReference type="HOGENOM" id="CLU_567088_0_0_0"/>
<accession>Q1IIK2</accession>
<dbReference type="RefSeq" id="WP_011525095.1">
    <property type="nucleotide sequence ID" value="NC_008009.1"/>
</dbReference>
<evidence type="ECO:0000256" key="3">
    <source>
        <dbReference type="ARBA" id="ARBA00023002"/>
    </source>
</evidence>
<dbReference type="Proteomes" id="UP000002432">
    <property type="component" value="Chromosome"/>
</dbReference>
<dbReference type="eggNOG" id="COG2070">
    <property type="taxonomic scope" value="Bacteria"/>
</dbReference>
<dbReference type="KEGG" id="aba:Acid345_4298"/>
<keyword evidence="2" id="KW-0288">FMN</keyword>
<dbReference type="EMBL" id="CP000360">
    <property type="protein sequence ID" value="ABF43298.1"/>
    <property type="molecule type" value="Genomic_DNA"/>
</dbReference>
<gene>
    <name evidence="4" type="ordered locus">Acid345_4298</name>
</gene>
<dbReference type="PANTHER" id="PTHR32332">
    <property type="entry name" value="2-NITROPROPANE DIOXYGENASE"/>
    <property type="match status" value="1"/>
</dbReference>
<evidence type="ECO:0000256" key="1">
    <source>
        <dbReference type="ARBA" id="ARBA00022630"/>
    </source>
</evidence>
<dbReference type="InterPro" id="IPR013785">
    <property type="entry name" value="Aldolase_TIM"/>
</dbReference>
<keyword evidence="4" id="KW-0223">Dioxygenase</keyword>
<dbReference type="GO" id="GO:0018580">
    <property type="term" value="F:nitronate monooxygenase activity"/>
    <property type="evidence" value="ECO:0007669"/>
    <property type="project" value="InterPro"/>
</dbReference>
<organism evidence="4 5">
    <name type="scientific">Koribacter versatilis (strain Ellin345)</name>
    <dbReference type="NCBI Taxonomy" id="204669"/>
    <lineage>
        <taxon>Bacteria</taxon>
        <taxon>Pseudomonadati</taxon>
        <taxon>Acidobacteriota</taxon>
        <taxon>Terriglobia</taxon>
        <taxon>Terriglobales</taxon>
        <taxon>Candidatus Korobacteraceae</taxon>
        <taxon>Candidatus Korobacter</taxon>
    </lineage>
</organism>